<keyword evidence="7" id="KW-0325">Glycoprotein</keyword>
<feature type="chain" id="PRO_5032283522" description="Protein sleepless" evidence="9">
    <location>
        <begin position="19"/>
        <end position="163"/>
    </location>
</feature>
<evidence type="ECO:0000256" key="2">
    <source>
        <dbReference type="ARBA" id="ARBA00022622"/>
    </source>
</evidence>
<dbReference type="GO" id="GO:0032222">
    <property type="term" value="P:regulation of synaptic transmission, cholinergic"/>
    <property type="evidence" value="ECO:0007669"/>
    <property type="project" value="InterPro"/>
</dbReference>
<dbReference type="GO" id="GO:0098552">
    <property type="term" value="C:side of membrane"/>
    <property type="evidence" value="ECO:0007669"/>
    <property type="project" value="UniProtKB-KW"/>
</dbReference>
<evidence type="ECO:0000313" key="10">
    <source>
        <dbReference type="EMBL" id="KAF7281790.1"/>
    </source>
</evidence>
<name>A0A834MIU9_RHYFE</name>
<comment type="caution">
    <text evidence="10">The sequence shown here is derived from an EMBL/GenBank/DDBJ whole genome shotgun (WGS) entry which is preliminary data.</text>
</comment>
<evidence type="ECO:0000313" key="11">
    <source>
        <dbReference type="Proteomes" id="UP000625711"/>
    </source>
</evidence>
<keyword evidence="2" id="KW-0336">GPI-anchor</keyword>
<dbReference type="PANTHER" id="PTHR33562:SF29">
    <property type="entry name" value="PROTEIN SLEEPLESS"/>
    <property type="match status" value="1"/>
</dbReference>
<proteinExistence type="predicted"/>
<evidence type="ECO:0000256" key="6">
    <source>
        <dbReference type="ARBA" id="ARBA00023136"/>
    </source>
</evidence>
<keyword evidence="5" id="KW-1133">Transmembrane helix</keyword>
<feature type="signal peptide" evidence="9">
    <location>
        <begin position="1"/>
        <end position="18"/>
    </location>
</feature>
<evidence type="ECO:0000256" key="7">
    <source>
        <dbReference type="ARBA" id="ARBA00023180"/>
    </source>
</evidence>
<evidence type="ECO:0000256" key="8">
    <source>
        <dbReference type="ARBA" id="ARBA00023288"/>
    </source>
</evidence>
<protein>
    <recommendedName>
        <fullName evidence="12">Protein sleepless</fullName>
    </recommendedName>
</protein>
<dbReference type="InterPro" id="IPR031424">
    <property type="entry name" value="QVR-like"/>
</dbReference>
<accession>A0A834MIU9</accession>
<dbReference type="Proteomes" id="UP000625711">
    <property type="component" value="Unassembled WGS sequence"/>
</dbReference>
<evidence type="ECO:0000256" key="9">
    <source>
        <dbReference type="SAM" id="SignalP"/>
    </source>
</evidence>
<gene>
    <name evidence="10" type="ORF">GWI33_004272</name>
</gene>
<dbReference type="GO" id="GO:0030431">
    <property type="term" value="P:sleep"/>
    <property type="evidence" value="ECO:0007669"/>
    <property type="project" value="InterPro"/>
</dbReference>
<evidence type="ECO:0000256" key="1">
    <source>
        <dbReference type="ARBA" id="ARBA00004589"/>
    </source>
</evidence>
<evidence type="ECO:0008006" key="12">
    <source>
        <dbReference type="Google" id="ProtNLM"/>
    </source>
</evidence>
<sequence>MEIVPVILLFCMWNMVSALRCFQCYMVEKPYYFQDGLSSLTCNDFDYSNKFIVECPSSTFCYKRTARTHFYGKEFIREARGCAPQEYVGQKYDDFLGFSEERYVVKDAYKSECVAREGFGLRLTESADCFCNSDLCNSGDQLKISSIYSYLCFVVVLCRWFSF</sequence>
<evidence type="ECO:0000256" key="4">
    <source>
        <dbReference type="ARBA" id="ARBA00022729"/>
    </source>
</evidence>
<evidence type="ECO:0000256" key="3">
    <source>
        <dbReference type="ARBA" id="ARBA00022692"/>
    </source>
</evidence>
<reference evidence="10" key="1">
    <citation type="submission" date="2020-08" db="EMBL/GenBank/DDBJ databases">
        <title>Genome sequencing and assembly of the red palm weevil Rhynchophorus ferrugineus.</title>
        <authorList>
            <person name="Dias G.B."/>
            <person name="Bergman C.M."/>
            <person name="Manee M."/>
        </authorList>
    </citation>
    <scope>NUCLEOTIDE SEQUENCE</scope>
    <source>
        <strain evidence="10">AA-2017</strain>
        <tissue evidence="10">Whole larva</tissue>
    </source>
</reference>
<dbReference type="InterPro" id="IPR050975">
    <property type="entry name" value="Sleep_regulator"/>
</dbReference>
<keyword evidence="6" id="KW-0472">Membrane</keyword>
<dbReference type="OrthoDB" id="6329445at2759"/>
<dbReference type="AlphaFoldDB" id="A0A834MIU9"/>
<keyword evidence="11" id="KW-1185">Reference proteome</keyword>
<dbReference type="PANTHER" id="PTHR33562">
    <property type="entry name" value="ATILLA, ISOFORM B-RELATED-RELATED"/>
    <property type="match status" value="1"/>
</dbReference>
<keyword evidence="8" id="KW-0449">Lipoprotein</keyword>
<keyword evidence="3" id="KW-0812">Transmembrane</keyword>
<keyword evidence="4 9" id="KW-0732">Signal</keyword>
<evidence type="ECO:0000256" key="5">
    <source>
        <dbReference type="ARBA" id="ARBA00022989"/>
    </source>
</evidence>
<dbReference type="EMBL" id="JAACXV010000223">
    <property type="protein sequence ID" value="KAF7281790.1"/>
    <property type="molecule type" value="Genomic_DNA"/>
</dbReference>
<dbReference type="Pfam" id="PF17064">
    <property type="entry name" value="QVR"/>
    <property type="match status" value="1"/>
</dbReference>
<comment type="subcellular location">
    <subcellularLocation>
        <location evidence="1">Membrane</location>
        <topology evidence="1">Lipid-anchor</topology>
        <topology evidence="1">GPI-anchor</topology>
    </subcellularLocation>
</comment>
<organism evidence="10 11">
    <name type="scientific">Rhynchophorus ferrugineus</name>
    <name type="common">Red palm weevil</name>
    <name type="synonym">Curculio ferrugineus</name>
    <dbReference type="NCBI Taxonomy" id="354439"/>
    <lineage>
        <taxon>Eukaryota</taxon>
        <taxon>Metazoa</taxon>
        <taxon>Ecdysozoa</taxon>
        <taxon>Arthropoda</taxon>
        <taxon>Hexapoda</taxon>
        <taxon>Insecta</taxon>
        <taxon>Pterygota</taxon>
        <taxon>Neoptera</taxon>
        <taxon>Endopterygota</taxon>
        <taxon>Coleoptera</taxon>
        <taxon>Polyphaga</taxon>
        <taxon>Cucujiformia</taxon>
        <taxon>Curculionidae</taxon>
        <taxon>Dryophthorinae</taxon>
        <taxon>Rhynchophorus</taxon>
    </lineage>
</organism>